<evidence type="ECO:0000313" key="2">
    <source>
        <dbReference type="Proteomes" id="UP000451233"/>
    </source>
</evidence>
<organism evidence="1 2">
    <name type="scientific">Hufsiella ginkgonis</name>
    <dbReference type="NCBI Taxonomy" id="2695274"/>
    <lineage>
        <taxon>Bacteria</taxon>
        <taxon>Pseudomonadati</taxon>
        <taxon>Bacteroidota</taxon>
        <taxon>Sphingobacteriia</taxon>
        <taxon>Sphingobacteriales</taxon>
        <taxon>Sphingobacteriaceae</taxon>
        <taxon>Hufsiella</taxon>
    </lineage>
</organism>
<keyword evidence="2" id="KW-1185">Reference proteome</keyword>
<dbReference type="Proteomes" id="UP000451233">
    <property type="component" value="Unassembled WGS sequence"/>
</dbReference>
<name>A0A7K1XSG8_9SPHI</name>
<dbReference type="AlphaFoldDB" id="A0A7K1XSG8"/>
<comment type="caution">
    <text evidence="1">The sequence shown here is derived from an EMBL/GenBank/DDBJ whole genome shotgun (WGS) entry which is preliminary data.</text>
</comment>
<evidence type="ECO:0008006" key="3">
    <source>
        <dbReference type="Google" id="ProtNLM"/>
    </source>
</evidence>
<sequence>MSKSWQSCRVRKNANDALEYFPDNYGNIIPDFGDVGCHYDGNRTIPLFPVVMVLTALAGDNTLLIQDAIDELSLRDPNADGTRGAILLTRGTYSIAGEIQITANGIVLRGEGCGTRLVATGSPKSLIAICGSGSREQYSGSYKNVVDEFVPIGSLVVCLDNTTGLIEGDQVLLTVQATDSWLTAIGMNQIPARMGTKQWTPENYRLDFERSVVAIRGNAVELNYPIVMEIDQRFGGVTLVKCTFNNRVNFSGIESLQLEAVTEPLLANISPCVAISIDKAEYCWITSITALNFSGSAVKADHLAKNITVRDAVCINAETTSDTGRRYSFQNNGQLNLFMNLVALRGRHDYVTGAKTLGPNVFFNCTSILANSDIGPHERWSAGTLYDNVTTDYKINVQNRGNWGTGQGWTGVTQVLWNCKGLSASVESPPVSGKNYAIGFFGQRSFGRNFQEKLIGDYNALPHGEWEGLNVPGLDPWSLYLAQSVPGGNQPAPPGKKNAYAVVSRIMINLATTAASDMDLINTIAVYLVAIACKAYIEGGQVFGPGNSLLNAYLAGGHPADAPMDDYGMGEIITEVWHESYTNHHAGWKAWQQLCSQEINDSDNGGLTLIRLIGVIFDSLEISAQNAQIINSGIYTDLLARVMNDGVIDQGQS</sequence>
<proteinExistence type="predicted"/>
<protein>
    <recommendedName>
        <fullName evidence="3">Pectate lyase superfamily protein domain-containing protein</fullName>
    </recommendedName>
</protein>
<evidence type="ECO:0000313" key="1">
    <source>
        <dbReference type="EMBL" id="MXV13892.1"/>
    </source>
</evidence>
<dbReference type="InterPro" id="IPR011050">
    <property type="entry name" value="Pectin_lyase_fold/virulence"/>
</dbReference>
<dbReference type="EMBL" id="WVHS01000001">
    <property type="protein sequence ID" value="MXV13892.1"/>
    <property type="molecule type" value="Genomic_DNA"/>
</dbReference>
<reference evidence="1 2" key="1">
    <citation type="submission" date="2019-11" db="EMBL/GenBank/DDBJ databases">
        <title>Pedobacter sp. HMF7056 Genome sequencing and assembly.</title>
        <authorList>
            <person name="Kang H."/>
            <person name="Kim H."/>
            <person name="Joh K."/>
        </authorList>
    </citation>
    <scope>NUCLEOTIDE SEQUENCE [LARGE SCALE GENOMIC DNA]</scope>
    <source>
        <strain evidence="1 2">HMF7056</strain>
    </source>
</reference>
<accession>A0A7K1XSG8</accession>
<dbReference type="SUPFAM" id="SSF51126">
    <property type="entry name" value="Pectin lyase-like"/>
    <property type="match status" value="1"/>
</dbReference>
<dbReference type="RefSeq" id="WP_160904917.1">
    <property type="nucleotide sequence ID" value="NZ_WVHS01000001.1"/>
</dbReference>
<gene>
    <name evidence="1" type="ORF">GS398_01140</name>
</gene>